<dbReference type="OrthoDB" id="623514at2"/>
<accession>A0A3L9ZXN8</accession>
<gene>
    <name evidence="1" type="ORF">BC961_1137</name>
</gene>
<reference evidence="1 2" key="1">
    <citation type="submission" date="2018-10" db="EMBL/GenBank/DDBJ databases">
        <title>Genomic Encyclopedia of Archaeal and Bacterial Type Strains, Phase II (KMG-II): from individual species to whole genera.</title>
        <authorList>
            <person name="Goeker M."/>
        </authorList>
    </citation>
    <scope>NUCLEOTIDE SEQUENCE [LARGE SCALE GENOMIC DNA]</scope>
    <source>
        <strain evidence="1 2">DSM 19727</strain>
    </source>
</reference>
<protein>
    <submittedName>
        <fullName evidence="1">WG repeat protein</fullName>
    </submittedName>
</protein>
<evidence type="ECO:0000313" key="1">
    <source>
        <dbReference type="EMBL" id="RMA77147.1"/>
    </source>
</evidence>
<evidence type="ECO:0000313" key="2">
    <source>
        <dbReference type="Proteomes" id="UP000280368"/>
    </source>
</evidence>
<dbReference type="PANTHER" id="PTHR37841:SF1">
    <property type="entry name" value="DUF3298 DOMAIN-CONTAINING PROTEIN"/>
    <property type="match status" value="1"/>
</dbReference>
<proteinExistence type="predicted"/>
<dbReference type="PANTHER" id="PTHR37841">
    <property type="entry name" value="GLR2918 PROTEIN"/>
    <property type="match status" value="1"/>
</dbReference>
<keyword evidence="2" id="KW-1185">Reference proteome</keyword>
<dbReference type="Proteomes" id="UP000280368">
    <property type="component" value="Unassembled WGS sequence"/>
</dbReference>
<dbReference type="Pfam" id="PF14903">
    <property type="entry name" value="WG_beta_rep"/>
    <property type="match status" value="3"/>
</dbReference>
<comment type="caution">
    <text evidence="1">The sequence shown here is derived from an EMBL/GenBank/DDBJ whole genome shotgun (WGS) entry which is preliminary data.</text>
</comment>
<dbReference type="RefSeq" id="WP_147440531.1">
    <property type="nucleotide sequence ID" value="NZ_CBCSGA010000001.1"/>
</dbReference>
<dbReference type="EMBL" id="REFH01000008">
    <property type="protein sequence ID" value="RMA77147.1"/>
    <property type="molecule type" value="Genomic_DNA"/>
</dbReference>
<dbReference type="AlphaFoldDB" id="A0A3L9ZXN8"/>
<dbReference type="InterPro" id="IPR032774">
    <property type="entry name" value="WG_beta_rep"/>
</dbReference>
<organism evidence="1 2">
    <name type="scientific">Flavobacterium weaverense</name>
    <dbReference type="NCBI Taxonomy" id="271156"/>
    <lineage>
        <taxon>Bacteria</taxon>
        <taxon>Pseudomonadati</taxon>
        <taxon>Bacteroidota</taxon>
        <taxon>Flavobacteriia</taxon>
        <taxon>Flavobacteriales</taxon>
        <taxon>Flavobacteriaceae</taxon>
        <taxon>Flavobacterium</taxon>
    </lineage>
</organism>
<sequence>MQKNYKILTLILAILMLHSCGTYRINKTAAFIKLTDLQTLSGTYIGKSEASSKNKNISYLLKNFNIDSEKADFVNLIFEEPNIVKLNYLVDSKEGTIQRELLLKGERKERFIEIYFSKQQSFVPLLYSKVNIKRIRIGQDKDGDLLIMDFYDYSGNFLFFGAGSDFEKACHYTKFENQIGLFPIFKNGKWGFVNGEKQEIISAKYDFAYAFADNAAKVKLNNKWGLIDSSGREIAPIVYEVLTSDYIFQKQPIYLVEKNNKKGILDIQGNEIIPTVYDSIDRLYSPEFRLKLGDKFGLATKEKIIIPAIYDEVEYFGNSPYVVAKKNENIYLVDKEGFEYKTEVAPLKDVLFKSQTHYYKPILTSKRKINLDEQFSR</sequence>
<name>A0A3L9ZXN8_9FLAO</name>